<dbReference type="Pfam" id="PF12854">
    <property type="entry name" value="PPR_1"/>
    <property type="match status" value="1"/>
</dbReference>
<dbReference type="InterPro" id="IPR011990">
    <property type="entry name" value="TPR-like_helical_dom_sf"/>
</dbReference>
<evidence type="ECO:0000313" key="12">
    <source>
        <dbReference type="Proteomes" id="UP000289738"/>
    </source>
</evidence>
<feature type="compositionally biased region" description="Low complexity" evidence="9">
    <location>
        <begin position="41"/>
        <end position="53"/>
    </location>
</feature>
<evidence type="ECO:0000256" key="9">
    <source>
        <dbReference type="SAM" id="MobiDB-lite"/>
    </source>
</evidence>
<feature type="repeat" description="PPR" evidence="7">
    <location>
        <begin position="617"/>
        <end position="651"/>
    </location>
</feature>
<feature type="coiled-coil region" evidence="8">
    <location>
        <begin position="210"/>
        <end position="240"/>
    </location>
</feature>
<evidence type="ECO:0000256" key="6">
    <source>
        <dbReference type="ARBA" id="ARBA00023212"/>
    </source>
</evidence>
<dbReference type="Pfam" id="PF13041">
    <property type="entry name" value="PPR_2"/>
    <property type="match status" value="1"/>
</dbReference>
<proteinExistence type="inferred from homology"/>
<evidence type="ECO:0000256" key="7">
    <source>
        <dbReference type="PROSITE-ProRule" id="PRU00708"/>
    </source>
</evidence>
<evidence type="ECO:0000256" key="5">
    <source>
        <dbReference type="ARBA" id="ARBA00022737"/>
    </source>
</evidence>
<comment type="subcellular location">
    <subcellularLocation>
        <location evidence="1">Cytoplasm</location>
        <location evidence="1">Cytoskeleton</location>
    </subcellularLocation>
</comment>
<dbReference type="Pfam" id="PF01535">
    <property type="entry name" value="PPR"/>
    <property type="match status" value="3"/>
</dbReference>
<feature type="compositionally biased region" description="Polar residues" evidence="9">
    <location>
        <begin position="339"/>
        <end position="362"/>
    </location>
</feature>
<dbReference type="InterPro" id="IPR027329">
    <property type="entry name" value="TPX2_C"/>
</dbReference>
<keyword evidence="8" id="KW-0175">Coiled coil</keyword>
<name>A0A445C0Y1_ARAHY</name>
<dbReference type="InterPro" id="IPR046960">
    <property type="entry name" value="PPR_At4g14850-like_plant"/>
</dbReference>
<keyword evidence="3" id="KW-0963">Cytoplasm</keyword>
<evidence type="ECO:0000256" key="8">
    <source>
        <dbReference type="SAM" id="Coils"/>
    </source>
</evidence>
<dbReference type="FunFam" id="1.25.40.10:FF:000184">
    <property type="entry name" value="Pentatricopeptide repeat-containing protein, chloroplastic"/>
    <property type="match status" value="1"/>
</dbReference>
<keyword evidence="4" id="KW-0493">Microtubule</keyword>
<comment type="caution">
    <text evidence="11">The sequence shown here is derived from an EMBL/GenBank/DDBJ whole genome shotgun (WGS) entry which is preliminary data.</text>
</comment>
<evidence type="ECO:0000313" key="11">
    <source>
        <dbReference type="EMBL" id="RYR44581.1"/>
    </source>
</evidence>
<feature type="repeat" description="PPR" evidence="7">
    <location>
        <begin position="517"/>
        <end position="551"/>
    </location>
</feature>
<feature type="region of interest" description="Disordered" evidence="9">
    <location>
        <begin position="252"/>
        <end position="362"/>
    </location>
</feature>
<feature type="compositionally biased region" description="Basic and acidic residues" evidence="9">
    <location>
        <begin position="127"/>
        <end position="136"/>
    </location>
</feature>
<dbReference type="PANTHER" id="PTHR47926:SF350">
    <property type="entry name" value="(WILD MALAYSIAN BANANA) HYPOTHETICAL PROTEIN"/>
    <property type="match status" value="1"/>
</dbReference>
<evidence type="ECO:0000259" key="10">
    <source>
        <dbReference type="Pfam" id="PF06886"/>
    </source>
</evidence>
<dbReference type="Gene3D" id="1.25.40.10">
    <property type="entry name" value="Tetratricopeptide repeat domain"/>
    <property type="match status" value="4"/>
</dbReference>
<accession>A0A445C0Y1</accession>
<evidence type="ECO:0000256" key="4">
    <source>
        <dbReference type="ARBA" id="ARBA00022701"/>
    </source>
</evidence>
<sequence length="978" mass="108947">MVDRSVAEITEMASPNGNVEKFDELDGAATDNSSVVEIREVANGSSNGNNVDNSNDEDVTTVEDQSRQLRAQKGPVKEKCTKPTGLKGVHTNSVKRFKDGQDEHASSAVSNGTSASEPHPRQPAKIRSYDDKETWLSKHHGKSDPVSSEVPLDKAKPRSLKKGPAENVQGGTECSSPTAEDAKPRRVGALPNYGFSFKCDERAERRKQFYSKLEEKIHAKEMEESNLQAKTKETQEAEIKMLRKSLAFKATPMPSFYQEPTPPRVELKKIPTTRAKSPKLGRRKSTTHPESEGDAISSAQVGRLSLNEKASQSTPTKGISPVNQKKPQRKSLPPRLASEKSSPSNSSTVRTPSKITKTSLSSVATKVTTLSNSTVKDKVKVAEANEENNIFSHETSKVPPLNAAPSPMDKPSEAELCANGNVLREEKQEQEQTFVHHSNRELISLSPMSSIPRLLQGTINPSTRELKRIHAHAITNGLARFSYISSRLLAFYFQCHQRNRRNMRCLEAFFIHMPIHTVFDFNVMITAFSRDSQFYNSFLLFKQMLATGVRPNSHTFTMFVKSCRGSLSLLQQAHAQVVKLVSVDYDAFVVSSLIGVYCDHGEVGVARQVFDECSNKNVVCWTGLVTGYCNNGLVEKARMLFDEMPQRNEVSYSAMVSGYVRNGCFNEGIQVFHKLKCCGNVVNLNGSLLVSVLNACAAVGAFEEGKWIHSYIDENGLEYELELGTALIDFYTKCGWVEEAERVFDSMPSKDVATWSAMILGLAINGKNYMALELFDKMEKVGPNPNAVTFVGVLTSCNHKDLLTKAWWFFERMSGKYGILPSIEHYGCMVDILARGGRIKDALALVARMPIEPDGAIWGSLLNGCMMHCHVELAHRVGKYLIELEPQRSGYYILLANMYASTGKWEGVSETRRLMKKRGVSTISAWSFIEIDQSIHKFVADDKCCTYSEEIYRVLNHLSKGLEDFSRSKDAFYLFEVI</sequence>
<dbReference type="AlphaFoldDB" id="A0A445C0Y1"/>
<protein>
    <recommendedName>
        <fullName evidence="10">TPX2 C-terminal domain-containing protein</fullName>
    </recommendedName>
</protein>
<feature type="compositionally biased region" description="Polar residues" evidence="9">
    <location>
        <begin position="169"/>
        <end position="178"/>
    </location>
</feature>
<comment type="similarity">
    <text evidence="2">Belongs to the TPX2 family.</text>
</comment>
<feature type="repeat" description="PPR" evidence="7">
    <location>
        <begin position="751"/>
        <end position="785"/>
    </location>
</feature>
<dbReference type="EMBL" id="SDMP01000008">
    <property type="protein sequence ID" value="RYR44581.1"/>
    <property type="molecule type" value="Genomic_DNA"/>
</dbReference>
<dbReference type="Proteomes" id="UP000289738">
    <property type="component" value="Chromosome A08"/>
</dbReference>
<dbReference type="Pfam" id="PF20431">
    <property type="entry name" value="E_motif"/>
    <property type="match status" value="1"/>
</dbReference>
<feature type="region of interest" description="Disordered" evidence="9">
    <location>
        <begin position="1"/>
        <end position="188"/>
    </location>
</feature>
<dbReference type="InterPro" id="IPR002885">
    <property type="entry name" value="PPR_rpt"/>
</dbReference>
<gene>
    <name evidence="11" type="ORF">Ahy_A08g040890</name>
</gene>
<feature type="compositionally biased region" description="Basic residues" evidence="9">
    <location>
        <begin position="276"/>
        <end position="286"/>
    </location>
</feature>
<dbReference type="PANTHER" id="PTHR47926">
    <property type="entry name" value="PENTATRICOPEPTIDE REPEAT-CONTAINING PROTEIN"/>
    <property type="match status" value="1"/>
</dbReference>
<reference evidence="11 12" key="1">
    <citation type="submission" date="2019-01" db="EMBL/GenBank/DDBJ databases">
        <title>Sequencing of cultivated peanut Arachis hypogaea provides insights into genome evolution and oil improvement.</title>
        <authorList>
            <person name="Chen X."/>
        </authorList>
    </citation>
    <scope>NUCLEOTIDE SEQUENCE [LARGE SCALE GENOMIC DNA]</scope>
    <source>
        <strain evidence="12">cv. Fuhuasheng</strain>
        <tissue evidence="11">Leaves</tissue>
    </source>
</reference>
<feature type="domain" description="TPX2 C-terminal" evidence="10">
    <location>
        <begin position="195"/>
        <end position="270"/>
    </location>
</feature>
<feature type="compositionally biased region" description="Polar residues" evidence="9">
    <location>
        <begin position="308"/>
        <end position="325"/>
    </location>
</feature>
<keyword evidence="12" id="KW-1185">Reference proteome</keyword>
<dbReference type="GO" id="GO:0009451">
    <property type="term" value="P:RNA modification"/>
    <property type="evidence" value="ECO:0007669"/>
    <property type="project" value="InterPro"/>
</dbReference>
<feature type="compositionally biased region" description="Basic and acidic residues" evidence="9">
    <location>
        <begin position="96"/>
        <end position="105"/>
    </location>
</feature>
<dbReference type="FunFam" id="1.25.40.10:FF:000348">
    <property type="entry name" value="Pentatricopeptide repeat-containing protein chloroplastic"/>
    <property type="match status" value="1"/>
</dbReference>
<keyword evidence="6" id="KW-0206">Cytoskeleton</keyword>
<dbReference type="GO" id="GO:0005874">
    <property type="term" value="C:microtubule"/>
    <property type="evidence" value="ECO:0007669"/>
    <property type="project" value="UniProtKB-KW"/>
</dbReference>
<organism evidence="11 12">
    <name type="scientific">Arachis hypogaea</name>
    <name type="common">Peanut</name>
    <dbReference type="NCBI Taxonomy" id="3818"/>
    <lineage>
        <taxon>Eukaryota</taxon>
        <taxon>Viridiplantae</taxon>
        <taxon>Streptophyta</taxon>
        <taxon>Embryophyta</taxon>
        <taxon>Tracheophyta</taxon>
        <taxon>Spermatophyta</taxon>
        <taxon>Magnoliopsida</taxon>
        <taxon>eudicotyledons</taxon>
        <taxon>Gunneridae</taxon>
        <taxon>Pentapetalae</taxon>
        <taxon>rosids</taxon>
        <taxon>fabids</taxon>
        <taxon>Fabales</taxon>
        <taxon>Fabaceae</taxon>
        <taxon>Papilionoideae</taxon>
        <taxon>50 kb inversion clade</taxon>
        <taxon>dalbergioids sensu lato</taxon>
        <taxon>Dalbergieae</taxon>
        <taxon>Pterocarpus clade</taxon>
        <taxon>Arachis</taxon>
    </lineage>
</organism>
<keyword evidence="5" id="KW-0677">Repeat</keyword>
<feature type="compositionally biased region" description="Polar residues" evidence="9">
    <location>
        <begin position="107"/>
        <end position="116"/>
    </location>
</feature>
<dbReference type="PROSITE" id="PS51375">
    <property type="entry name" value="PPR"/>
    <property type="match status" value="3"/>
</dbReference>
<evidence type="ECO:0000256" key="2">
    <source>
        <dbReference type="ARBA" id="ARBA00005885"/>
    </source>
</evidence>
<dbReference type="NCBIfam" id="TIGR00756">
    <property type="entry name" value="PPR"/>
    <property type="match status" value="3"/>
</dbReference>
<evidence type="ECO:0000256" key="3">
    <source>
        <dbReference type="ARBA" id="ARBA00022490"/>
    </source>
</evidence>
<dbReference type="GO" id="GO:0003723">
    <property type="term" value="F:RNA binding"/>
    <property type="evidence" value="ECO:0007669"/>
    <property type="project" value="InterPro"/>
</dbReference>
<dbReference type="InterPro" id="IPR046848">
    <property type="entry name" value="E_motif"/>
</dbReference>
<dbReference type="Pfam" id="PF06886">
    <property type="entry name" value="TPX2"/>
    <property type="match status" value="1"/>
</dbReference>
<evidence type="ECO:0000256" key="1">
    <source>
        <dbReference type="ARBA" id="ARBA00004245"/>
    </source>
</evidence>